<sequence length="286" mass="32588">MQYFLTLLPLAVISISVNAAHPNAPPLQLAARFQQQDVRRYWVSEKLDGVRAYWDGEALWSRAGHRFMAPKWFIASFPQQHLDGELWLGRGQFEKVSAVVRRYQASDDEWREVRFMVFDMPNQPQKFSERVLALNELASSHSSPYLAVVAQRRLPNNQALASYLAKIVSGAGEGVMLRHQDSFYQPGRNQELLKLKQFQDAEAKVVAYLPGQGKYKNMLGALVVQDKEGRQFRLGSGFSDKQRHSPPAIGSIITYRYQGQTHTGQPRFAHFLRVRDDEPKLGGKSK</sequence>
<comment type="catalytic activity">
    <reaction evidence="6">
        <text>ATP + (deoxyribonucleotide)n-3'-hydroxyl + 5'-phospho-(deoxyribonucleotide)m = (deoxyribonucleotide)n+m + AMP + diphosphate.</text>
        <dbReference type="EC" id="6.5.1.1"/>
    </reaction>
</comment>
<dbReference type="EMBL" id="CP021376">
    <property type="protein sequence ID" value="ART79092.1"/>
    <property type="molecule type" value="Genomic_DNA"/>
</dbReference>
<protein>
    <submittedName>
        <fullName evidence="10">DNA ligase</fullName>
    </submittedName>
</protein>
<dbReference type="GO" id="GO:0006260">
    <property type="term" value="P:DNA replication"/>
    <property type="evidence" value="ECO:0007669"/>
    <property type="project" value="UniProtKB-KW"/>
</dbReference>
<evidence type="ECO:0000256" key="7">
    <source>
        <dbReference type="SAM" id="SignalP"/>
    </source>
</evidence>
<keyword evidence="2 10" id="KW-0436">Ligase</keyword>
<keyword evidence="3" id="KW-0235">DNA replication</keyword>
<dbReference type="SUPFAM" id="SSF56091">
    <property type="entry name" value="DNA ligase/mRNA capping enzyme, catalytic domain"/>
    <property type="match status" value="1"/>
</dbReference>
<dbReference type="Gene3D" id="2.40.50.140">
    <property type="entry name" value="Nucleic acid-binding proteins"/>
    <property type="match status" value="1"/>
</dbReference>
<dbReference type="NCBIfam" id="NF006592">
    <property type="entry name" value="PRK09125.1"/>
    <property type="match status" value="1"/>
</dbReference>
<gene>
    <name evidence="10" type="ORF">CBP12_02145</name>
</gene>
<dbReference type="InterPro" id="IPR050326">
    <property type="entry name" value="NAD_dep_DNA_ligaseB"/>
</dbReference>
<dbReference type="GO" id="GO:0005524">
    <property type="term" value="F:ATP binding"/>
    <property type="evidence" value="ECO:0007669"/>
    <property type="project" value="InterPro"/>
</dbReference>
<dbReference type="Gene3D" id="3.30.1490.70">
    <property type="match status" value="1"/>
</dbReference>
<dbReference type="PANTHER" id="PTHR47810">
    <property type="entry name" value="DNA LIGASE"/>
    <property type="match status" value="1"/>
</dbReference>
<dbReference type="InterPro" id="IPR029319">
    <property type="entry name" value="DNA_ligase_OB"/>
</dbReference>
<keyword evidence="7" id="KW-0732">Signal</keyword>
<dbReference type="PROSITE" id="PS00333">
    <property type="entry name" value="DNA_LIGASE_A2"/>
    <property type="match status" value="1"/>
</dbReference>
<comment type="cofactor">
    <cofactor evidence="1">
        <name>a divalent metal cation</name>
        <dbReference type="ChEBI" id="CHEBI:60240"/>
    </cofactor>
</comment>
<feature type="domain" description="DNA ligase OB-like" evidence="9">
    <location>
        <begin position="210"/>
        <end position="275"/>
    </location>
</feature>
<evidence type="ECO:0000256" key="6">
    <source>
        <dbReference type="ARBA" id="ARBA00034003"/>
    </source>
</evidence>
<dbReference type="SUPFAM" id="SSF50249">
    <property type="entry name" value="Nucleic acid-binding proteins"/>
    <property type="match status" value="1"/>
</dbReference>
<evidence type="ECO:0000259" key="8">
    <source>
        <dbReference type="Pfam" id="PF01068"/>
    </source>
</evidence>
<dbReference type="GO" id="GO:0006310">
    <property type="term" value="P:DNA recombination"/>
    <property type="evidence" value="ECO:0007669"/>
    <property type="project" value="InterPro"/>
</dbReference>
<dbReference type="GO" id="GO:0003910">
    <property type="term" value="F:DNA ligase (ATP) activity"/>
    <property type="evidence" value="ECO:0007669"/>
    <property type="project" value="UniProtKB-EC"/>
</dbReference>
<dbReference type="InterPro" id="IPR016059">
    <property type="entry name" value="DNA_ligase_ATP-dep_CS"/>
</dbReference>
<evidence type="ECO:0000313" key="10">
    <source>
        <dbReference type="EMBL" id="ART79092.1"/>
    </source>
</evidence>
<dbReference type="CDD" id="cd08041">
    <property type="entry name" value="OBF_kDNA_ligase_like"/>
    <property type="match status" value="1"/>
</dbReference>
<feature type="domain" description="ATP-dependent DNA ligase family profile" evidence="8">
    <location>
        <begin position="40"/>
        <end position="196"/>
    </location>
</feature>
<dbReference type="Gene3D" id="3.30.470.30">
    <property type="entry name" value="DNA ligase/mRNA capping enzyme"/>
    <property type="match status" value="1"/>
</dbReference>
<evidence type="ECO:0000313" key="11">
    <source>
        <dbReference type="Proteomes" id="UP000243793"/>
    </source>
</evidence>
<feature type="signal peptide" evidence="7">
    <location>
        <begin position="1"/>
        <end position="19"/>
    </location>
</feature>
<keyword evidence="11" id="KW-1185">Reference proteome</keyword>
<organism evidence="10 11">
    <name type="scientific">Oceanisphaera avium</name>
    <dbReference type="NCBI Taxonomy" id="1903694"/>
    <lineage>
        <taxon>Bacteria</taxon>
        <taxon>Pseudomonadati</taxon>
        <taxon>Pseudomonadota</taxon>
        <taxon>Gammaproteobacteria</taxon>
        <taxon>Aeromonadales</taxon>
        <taxon>Aeromonadaceae</taxon>
        <taxon>Oceanisphaera</taxon>
    </lineage>
</organism>
<keyword evidence="4" id="KW-0227">DNA damage</keyword>
<evidence type="ECO:0000256" key="1">
    <source>
        <dbReference type="ARBA" id="ARBA00001968"/>
    </source>
</evidence>
<dbReference type="PANTHER" id="PTHR47810:SF1">
    <property type="entry name" value="DNA LIGASE B"/>
    <property type="match status" value="1"/>
</dbReference>
<dbReference type="CDD" id="cd07896">
    <property type="entry name" value="Adenylation_kDNA_ligase_like"/>
    <property type="match status" value="1"/>
</dbReference>
<proteinExistence type="predicted"/>
<dbReference type="GO" id="GO:0006281">
    <property type="term" value="P:DNA repair"/>
    <property type="evidence" value="ECO:0007669"/>
    <property type="project" value="UniProtKB-KW"/>
</dbReference>
<dbReference type="InterPro" id="IPR012340">
    <property type="entry name" value="NA-bd_OB-fold"/>
</dbReference>
<evidence type="ECO:0000256" key="2">
    <source>
        <dbReference type="ARBA" id="ARBA00022598"/>
    </source>
</evidence>
<dbReference type="RefSeq" id="WP_086962515.1">
    <property type="nucleotide sequence ID" value="NZ_CP021376.1"/>
</dbReference>
<dbReference type="Pfam" id="PF01068">
    <property type="entry name" value="DNA_ligase_A_M"/>
    <property type="match status" value="1"/>
</dbReference>
<dbReference type="Proteomes" id="UP000243793">
    <property type="component" value="Chromosome"/>
</dbReference>
<dbReference type="KEGG" id="ocm:CBP12_02145"/>
<dbReference type="OrthoDB" id="9782700at2"/>
<evidence type="ECO:0000256" key="4">
    <source>
        <dbReference type="ARBA" id="ARBA00022763"/>
    </source>
</evidence>
<feature type="chain" id="PRO_5012643413" evidence="7">
    <location>
        <begin position="20"/>
        <end position="286"/>
    </location>
</feature>
<name>A0A1Y0CUY0_9GAMM</name>
<keyword evidence="5" id="KW-0234">DNA repair</keyword>
<evidence type="ECO:0000259" key="9">
    <source>
        <dbReference type="Pfam" id="PF14743"/>
    </source>
</evidence>
<dbReference type="Pfam" id="PF14743">
    <property type="entry name" value="DNA_ligase_OB_2"/>
    <property type="match status" value="1"/>
</dbReference>
<accession>A0A1Y0CUY0</accession>
<reference evidence="11" key="1">
    <citation type="submission" date="2017-05" db="EMBL/GenBank/DDBJ databases">
        <authorList>
            <person name="Sung H."/>
        </authorList>
    </citation>
    <scope>NUCLEOTIDE SEQUENCE [LARGE SCALE GENOMIC DNA]</scope>
    <source>
        <strain evidence="11">AMac2203</strain>
    </source>
</reference>
<evidence type="ECO:0000256" key="5">
    <source>
        <dbReference type="ARBA" id="ARBA00023204"/>
    </source>
</evidence>
<evidence type="ECO:0000256" key="3">
    <source>
        <dbReference type="ARBA" id="ARBA00022705"/>
    </source>
</evidence>
<dbReference type="AlphaFoldDB" id="A0A1Y0CUY0"/>
<dbReference type="InterPro" id="IPR012310">
    <property type="entry name" value="DNA_ligase_ATP-dep_cent"/>
</dbReference>